<dbReference type="Proteomes" id="UP000026915">
    <property type="component" value="Chromosome 4"/>
</dbReference>
<sequence>MSVSGVIGVRVESCPWIVGAQCKSRTEGYLGPYFIRNLLVLMMYKWISNHCLVVYRLEGAPIACTMSRREGSPDTSYSIKEGSLDFIARSRYMPEGESVTSNPTQISSGSVPLRGKPLFKSLRSLIRLVRNEIDPRKKNMNKMEKRTIS</sequence>
<dbReference type="HOGENOM" id="CLU_1753008_0_0_1"/>
<dbReference type="AlphaFoldDB" id="A0A061EEG3"/>
<accession>A0A061EEG3</accession>
<evidence type="ECO:0000313" key="1">
    <source>
        <dbReference type="EMBL" id="EOY03321.1"/>
    </source>
</evidence>
<organism evidence="1 2">
    <name type="scientific">Theobroma cacao</name>
    <name type="common">Cacao</name>
    <name type="synonym">Cocoa</name>
    <dbReference type="NCBI Taxonomy" id="3641"/>
    <lineage>
        <taxon>Eukaryota</taxon>
        <taxon>Viridiplantae</taxon>
        <taxon>Streptophyta</taxon>
        <taxon>Embryophyta</taxon>
        <taxon>Tracheophyta</taxon>
        <taxon>Spermatophyta</taxon>
        <taxon>Magnoliopsida</taxon>
        <taxon>eudicotyledons</taxon>
        <taxon>Gunneridae</taxon>
        <taxon>Pentapetalae</taxon>
        <taxon>rosids</taxon>
        <taxon>malvids</taxon>
        <taxon>Malvales</taxon>
        <taxon>Malvaceae</taxon>
        <taxon>Byttnerioideae</taxon>
        <taxon>Theobroma</taxon>
    </lineage>
</organism>
<gene>
    <name evidence="1" type="ORF">TCM_018225</name>
</gene>
<evidence type="ECO:0000313" key="2">
    <source>
        <dbReference type="Proteomes" id="UP000026915"/>
    </source>
</evidence>
<dbReference type="InParanoid" id="A0A061EEG3"/>
<reference evidence="1 2" key="1">
    <citation type="journal article" date="2013" name="Genome Biol.">
        <title>The genome sequence of the most widely cultivated cacao type and its use to identify candidate genes regulating pod color.</title>
        <authorList>
            <person name="Motamayor J.C."/>
            <person name="Mockaitis K."/>
            <person name="Schmutz J."/>
            <person name="Haiminen N."/>
            <person name="Iii D.L."/>
            <person name="Cornejo O."/>
            <person name="Findley S.D."/>
            <person name="Zheng P."/>
            <person name="Utro F."/>
            <person name="Royaert S."/>
            <person name="Saski C."/>
            <person name="Jenkins J."/>
            <person name="Podicheti R."/>
            <person name="Zhao M."/>
            <person name="Scheffler B.E."/>
            <person name="Stack J.C."/>
            <person name="Feltus F.A."/>
            <person name="Mustiga G.M."/>
            <person name="Amores F."/>
            <person name="Phillips W."/>
            <person name="Marelli J.P."/>
            <person name="May G.D."/>
            <person name="Shapiro H."/>
            <person name="Ma J."/>
            <person name="Bustamante C.D."/>
            <person name="Schnell R.J."/>
            <person name="Main D."/>
            <person name="Gilbert D."/>
            <person name="Parida L."/>
            <person name="Kuhn D.N."/>
        </authorList>
    </citation>
    <scope>NUCLEOTIDE SEQUENCE [LARGE SCALE GENOMIC DNA]</scope>
    <source>
        <strain evidence="2">cv. Matina 1-6</strain>
    </source>
</reference>
<dbReference type="Gramene" id="EOY03321">
    <property type="protein sequence ID" value="EOY03321"/>
    <property type="gene ID" value="TCM_018225"/>
</dbReference>
<dbReference type="EMBL" id="CM001882">
    <property type="protein sequence ID" value="EOY03321.1"/>
    <property type="molecule type" value="Genomic_DNA"/>
</dbReference>
<protein>
    <submittedName>
        <fullName evidence="1">Uncharacterized protein</fullName>
    </submittedName>
</protein>
<proteinExistence type="predicted"/>
<name>A0A061EEG3_THECC</name>
<keyword evidence="2" id="KW-1185">Reference proteome</keyword>